<feature type="transmembrane region" description="Helical" evidence="2">
    <location>
        <begin position="131"/>
        <end position="151"/>
    </location>
</feature>
<gene>
    <name evidence="3" type="ORF">AZ78_2327</name>
</gene>
<proteinExistence type="predicted"/>
<name>A0A125MMX6_9GAMM</name>
<feature type="transmembrane region" description="Helical" evidence="2">
    <location>
        <begin position="99"/>
        <end position="119"/>
    </location>
</feature>
<dbReference type="OrthoDB" id="6024775at2"/>
<protein>
    <submittedName>
        <fullName evidence="3">Uncharacterized protein</fullName>
    </submittedName>
</protein>
<dbReference type="RefSeq" id="WP_051547509.1">
    <property type="nucleotide sequence ID" value="NZ_JAJA02000001.1"/>
</dbReference>
<evidence type="ECO:0000313" key="3">
    <source>
        <dbReference type="EMBL" id="KWS04777.1"/>
    </source>
</evidence>
<evidence type="ECO:0000256" key="1">
    <source>
        <dbReference type="SAM" id="MobiDB-lite"/>
    </source>
</evidence>
<dbReference type="Proteomes" id="UP000023435">
    <property type="component" value="Unassembled WGS sequence"/>
</dbReference>
<feature type="region of interest" description="Disordered" evidence="1">
    <location>
        <begin position="1"/>
        <end position="26"/>
    </location>
</feature>
<reference evidence="3 4" key="1">
    <citation type="journal article" date="2014" name="Genome Announc.">
        <title>Draft Genome Sequence of Lysobacter capsici AZ78, a Bacterium Antagonistic to Plant-Pathogenic Oomycetes.</title>
        <authorList>
            <person name="Puopolo G."/>
            <person name="Sonego P."/>
            <person name="Engelen K."/>
            <person name="Pertot I."/>
        </authorList>
    </citation>
    <scope>NUCLEOTIDE SEQUENCE [LARGE SCALE GENOMIC DNA]</scope>
    <source>
        <strain evidence="3 4">AZ78</strain>
    </source>
</reference>
<comment type="caution">
    <text evidence="3">The sequence shown here is derived from an EMBL/GenBank/DDBJ whole genome shotgun (WGS) entry which is preliminary data.</text>
</comment>
<keyword evidence="2" id="KW-1133">Transmembrane helix</keyword>
<organism evidence="3 4">
    <name type="scientific">Lysobacter capsici AZ78</name>
    <dbReference type="NCBI Taxonomy" id="1444315"/>
    <lineage>
        <taxon>Bacteria</taxon>
        <taxon>Pseudomonadati</taxon>
        <taxon>Pseudomonadota</taxon>
        <taxon>Gammaproteobacteria</taxon>
        <taxon>Lysobacterales</taxon>
        <taxon>Lysobacteraceae</taxon>
        <taxon>Lysobacter</taxon>
    </lineage>
</organism>
<keyword evidence="2" id="KW-0472">Membrane</keyword>
<accession>A0A125MMX6</accession>
<keyword evidence="2" id="KW-0812">Transmembrane</keyword>
<keyword evidence="4" id="KW-1185">Reference proteome</keyword>
<dbReference type="AlphaFoldDB" id="A0A125MMX6"/>
<sequence>MNRKTFDDKNASDRAAAPGFDDPRMEREWQLQERAQREERAGAPIAADDPRLAQYRLLTRALRAPVMEPIPFGFAEQVARRAQAVAAGNDRVERYLQQLLLGGLVVLGLFFAWSSSAGWAPALLQELPRGMWSWGPVVAACCAVTWGWDGLARMTGLDRGRGGHAA</sequence>
<evidence type="ECO:0000313" key="4">
    <source>
        <dbReference type="Proteomes" id="UP000023435"/>
    </source>
</evidence>
<dbReference type="EMBL" id="JAJA02000001">
    <property type="protein sequence ID" value="KWS04777.1"/>
    <property type="molecule type" value="Genomic_DNA"/>
</dbReference>
<evidence type="ECO:0000256" key="2">
    <source>
        <dbReference type="SAM" id="Phobius"/>
    </source>
</evidence>
<feature type="compositionally biased region" description="Basic and acidic residues" evidence="1">
    <location>
        <begin position="1"/>
        <end position="12"/>
    </location>
</feature>